<organism evidence="4 5">
    <name type="scientific">Amycolatopsis pithecellobii</name>
    <dbReference type="NCBI Taxonomy" id="664692"/>
    <lineage>
        <taxon>Bacteria</taxon>
        <taxon>Bacillati</taxon>
        <taxon>Actinomycetota</taxon>
        <taxon>Actinomycetes</taxon>
        <taxon>Pseudonocardiales</taxon>
        <taxon>Pseudonocardiaceae</taxon>
        <taxon>Amycolatopsis</taxon>
    </lineage>
</organism>
<dbReference type="PANTHER" id="PTHR36925:SF1">
    <property type="entry name" value="COBALT-PRECORRIN-6A REDUCTASE"/>
    <property type="match status" value="1"/>
</dbReference>
<keyword evidence="3 4" id="KW-0560">Oxidoreductase</keyword>
<name>A0A6N7Z267_9PSEU</name>
<sequence>MAPVQTVLVLGGTAEARALAAELTERGVHVVSSLAGRVANPRLPVGEVRVGGFGGPDGFARYLTENRVGVVVDATHPFAQRIGNSAVHGAAVARIPLLRLARRGWTAGEGDDWHWVGSLEEAATKATQLGERIFLTSGRQGLSAFAGCTGQWFLARCVDPPEPPLPPKIEILLDRGPYDVPGELRLLDEHCIDVLVTKDSGGTMTAAKLVAARMRGIPVVVVRRPARPVTEIVEDVTAAADWVSARLAR</sequence>
<comment type="pathway">
    <text evidence="1">Cofactor biosynthesis; adenosylcobalamin biosynthesis.</text>
</comment>
<dbReference type="NCBIfam" id="TIGR00715">
    <property type="entry name" value="precor6x_red"/>
    <property type="match status" value="1"/>
</dbReference>
<dbReference type="AlphaFoldDB" id="A0A6N7Z267"/>
<comment type="caution">
    <text evidence="4">The sequence shown here is derived from an EMBL/GenBank/DDBJ whole genome shotgun (WGS) entry which is preliminary data.</text>
</comment>
<dbReference type="EC" id="1.3.1.106" evidence="4"/>
<keyword evidence="5" id="KW-1185">Reference proteome</keyword>
<accession>A0A6N7Z267</accession>
<dbReference type="NCBIfam" id="NF005968">
    <property type="entry name" value="PRK08057.1-2"/>
    <property type="match status" value="1"/>
</dbReference>
<evidence type="ECO:0000256" key="1">
    <source>
        <dbReference type="ARBA" id="ARBA00004953"/>
    </source>
</evidence>
<dbReference type="EMBL" id="WMBA01000002">
    <property type="protein sequence ID" value="MTD52706.1"/>
    <property type="molecule type" value="Genomic_DNA"/>
</dbReference>
<dbReference type="OrthoDB" id="5183775at2"/>
<dbReference type="InterPro" id="IPR003723">
    <property type="entry name" value="Precorrin-6x_reduct"/>
</dbReference>
<reference evidence="4 5" key="1">
    <citation type="submission" date="2019-11" db="EMBL/GenBank/DDBJ databases">
        <title>Draft genome of Amycolatopsis RM579.</title>
        <authorList>
            <person name="Duangmal K."/>
            <person name="Mingma R."/>
        </authorList>
    </citation>
    <scope>NUCLEOTIDE SEQUENCE [LARGE SCALE GENOMIC DNA]</scope>
    <source>
        <strain evidence="4 5">RM579</strain>
    </source>
</reference>
<evidence type="ECO:0000313" key="5">
    <source>
        <dbReference type="Proteomes" id="UP000440096"/>
    </source>
</evidence>
<dbReference type="Pfam" id="PF02571">
    <property type="entry name" value="CbiJ"/>
    <property type="match status" value="1"/>
</dbReference>
<evidence type="ECO:0000313" key="4">
    <source>
        <dbReference type="EMBL" id="MTD52706.1"/>
    </source>
</evidence>
<gene>
    <name evidence="4" type="ORF">GKO32_01735</name>
</gene>
<keyword evidence="2" id="KW-0169">Cobalamin biosynthesis</keyword>
<evidence type="ECO:0000256" key="2">
    <source>
        <dbReference type="ARBA" id="ARBA00022573"/>
    </source>
</evidence>
<dbReference type="UniPathway" id="UPA00148"/>
<proteinExistence type="predicted"/>
<dbReference type="PANTHER" id="PTHR36925">
    <property type="entry name" value="COBALT-PRECORRIN-6A REDUCTASE"/>
    <property type="match status" value="1"/>
</dbReference>
<dbReference type="PROSITE" id="PS51014">
    <property type="entry name" value="COBK_CBIJ"/>
    <property type="match status" value="1"/>
</dbReference>
<dbReference type="Proteomes" id="UP000440096">
    <property type="component" value="Unassembled WGS sequence"/>
</dbReference>
<protein>
    <submittedName>
        <fullName evidence="4">Cobalt-precorrin-6A reductase</fullName>
        <ecNumber evidence="4">1.3.1.106</ecNumber>
    </submittedName>
</protein>
<dbReference type="GO" id="GO:0016994">
    <property type="term" value="F:precorrin-6A reductase activity"/>
    <property type="evidence" value="ECO:0007669"/>
    <property type="project" value="InterPro"/>
</dbReference>
<evidence type="ECO:0000256" key="3">
    <source>
        <dbReference type="ARBA" id="ARBA00023002"/>
    </source>
</evidence>
<dbReference type="GO" id="GO:0009236">
    <property type="term" value="P:cobalamin biosynthetic process"/>
    <property type="evidence" value="ECO:0007669"/>
    <property type="project" value="UniProtKB-UniPathway"/>
</dbReference>